<dbReference type="SUPFAM" id="SSF144232">
    <property type="entry name" value="HIT/MYND zinc finger-like"/>
    <property type="match status" value="1"/>
</dbReference>
<dbReference type="PANTHER" id="PTHR28069">
    <property type="entry name" value="GH20023P"/>
    <property type="match status" value="1"/>
</dbReference>
<evidence type="ECO:0000259" key="2">
    <source>
        <dbReference type="PROSITE" id="PS51207"/>
    </source>
</evidence>
<organism evidence="3 4">
    <name type="scientific">Cordyceps confragosa</name>
    <name type="common">Lecanicillium lecanii</name>
    <dbReference type="NCBI Taxonomy" id="2714763"/>
    <lineage>
        <taxon>Eukaryota</taxon>
        <taxon>Fungi</taxon>
        <taxon>Dikarya</taxon>
        <taxon>Ascomycota</taxon>
        <taxon>Pezizomycotina</taxon>
        <taxon>Sordariomycetes</taxon>
        <taxon>Hypocreomycetidae</taxon>
        <taxon>Hypocreales</taxon>
        <taxon>Cordycipitaceae</taxon>
        <taxon>Akanthomyces</taxon>
    </lineage>
</organism>
<dbReference type="GO" id="GO:0033617">
    <property type="term" value="P:mitochondrial respiratory chain complex IV assembly"/>
    <property type="evidence" value="ECO:0007669"/>
    <property type="project" value="TreeGrafter"/>
</dbReference>
<reference evidence="3 4" key="1">
    <citation type="submission" date="2016-03" db="EMBL/GenBank/DDBJ databases">
        <title>Fine-scale spatial genetic structure of a fungal parasite of coffee scale insects.</title>
        <authorList>
            <person name="Jackson D."/>
            <person name="Zemenick K.A."/>
            <person name="Malloure B."/>
            <person name="Quandt C.A."/>
            <person name="James T.Y."/>
        </authorList>
    </citation>
    <scope>NUCLEOTIDE SEQUENCE [LARGE SCALE GENOMIC DNA]</scope>
    <source>
        <strain evidence="3 4">UM487</strain>
    </source>
</reference>
<dbReference type="OMA" id="LRIIAHC"/>
<proteinExistence type="predicted"/>
<evidence type="ECO:0000313" key="3">
    <source>
        <dbReference type="EMBL" id="OAQ97893.1"/>
    </source>
</evidence>
<dbReference type="GO" id="GO:0005739">
    <property type="term" value="C:mitochondrion"/>
    <property type="evidence" value="ECO:0007669"/>
    <property type="project" value="GOC"/>
</dbReference>
<dbReference type="EMBL" id="LUKN01003182">
    <property type="protein sequence ID" value="OAQ97893.1"/>
    <property type="molecule type" value="Genomic_DNA"/>
</dbReference>
<name>A0A179I8V5_CORDF</name>
<dbReference type="PROSITE" id="PS51207">
    <property type="entry name" value="PXA"/>
    <property type="match status" value="1"/>
</dbReference>
<feature type="compositionally biased region" description="Low complexity" evidence="1">
    <location>
        <begin position="552"/>
        <end position="564"/>
    </location>
</feature>
<accession>A0A179I8V5</accession>
<dbReference type="Pfam" id="PF20179">
    <property type="entry name" value="MSS51_C"/>
    <property type="match status" value="1"/>
</dbReference>
<dbReference type="AlphaFoldDB" id="A0A179I8V5"/>
<dbReference type="InterPro" id="IPR046824">
    <property type="entry name" value="Mss51-like_C"/>
</dbReference>
<dbReference type="InterPro" id="IPR003114">
    <property type="entry name" value="Phox_assoc"/>
</dbReference>
<dbReference type="Pfam" id="PF02194">
    <property type="entry name" value="PXA"/>
    <property type="match status" value="1"/>
</dbReference>
<feature type="region of interest" description="Disordered" evidence="1">
    <location>
        <begin position="552"/>
        <end position="590"/>
    </location>
</feature>
<sequence length="1100" mass="122297">MAPSLRRAAHSLCGQCSTALRGRLSQQGASRQLAAMSSLSKTAATTSTNKQSLKATTAATPAARAYSSQSAPSFKFSNSDKPSVPTSVKLSQDDLFHSFSNSPVPEFRRRAAFMRQHACCPHPDHKSTKLSTLLEGEQPATGDMLPAKVDFECPDCGVPVYCSKEHWMDHYEEHLKVCDTLRQINEDDHDLRSGRVFHEANLPDLQLDDAAVNMTNWDTFMYTREFNAVDSDRSMRQITRLLTYPITVGSVLHELSPYNLQNGGRLTTEGLKSFSALRYNLHPGRSGRGATIQTLRPEPPPVRVFVLGARAESSLPRSTWVQLAHLFPESRLHLIMIGPESMANRDDEFPLPERTPSNPFGAIVEDRVWYKMKISTIVDYYHTIHKTGHFAPYDPYFDCFVLFHPGLGHPASSHEWEETLPLLLETKVPIISTGYTQQDLDRDVEWVRNKSRGEFDILLEPGENSFRSLRWDLNDADPQDITCGNWGVWAFRGKRYETTTKDDCINTTSESRHRTTRKGSQSLTDELRIDVRLGSLQQRDFAMSSASVAALPPRLAAPRTRPSAVQQQRDAAASGNGRRPGRAPSTDPLSDKATLMLIRRVLCGQKMGNKGHDEVHPIEELLPSLTSRNDVDLQLYAFLAIIIRESVQAWYNKITPDETFVGEVLQVIAHCSRALEQRFRTLDVESLVLDEIPDLLDRHITAYRTSHDPVSQEPITVESREVYHALCPLPQLSPVPKVGDEKSVQEQNENEAAYRQLLVQAVLAILLPTEDLENPCLIAIVGQIFSELIVGNITAGKASQPWLLYESICIAGRILGDKKTRATQRMVSGRHAPPVKAKGKTERIKWSAQAVFLTMIHFAVMMFSSARFLITTLVASSSLPLRQPVVSDTSANSKSHDDDDPGKPAKVPVFSFKIWQCVGNFIQLDSRMPWLSGFLSLVQYQAVHGPGRLLDLDSPLDRLLSHYIQQLFSASHLPGVLRTLRGVLFPNNAPGKSTLAPPSSHDEFVALRKRAARALLGLLPTGVAKIYLGGSKGGGALSDTGDAAQSGSVMLAGMEDLLMVLNDEYCNKHLMYGVLELILVRLMPELSEKGVGELWEERLG</sequence>
<keyword evidence="4" id="KW-1185">Reference proteome</keyword>
<evidence type="ECO:0000313" key="4">
    <source>
        <dbReference type="Proteomes" id="UP000243081"/>
    </source>
</evidence>
<dbReference type="PANTHER" id="PTHR28069:SF1">
    <property type="entry name" value="PROTEIN MSS51, MITOCHONDRIAL"/>
    <property type="match status" value="1"/>
</dbReference>
<gene>
    <name evidence="3" type="ORF">LLEC1_01522</name>
</gene>
<feature type="domain" description="PXA" evidence="2">
    <location>
        <begin position="628"/>
        <end position="813"/>
    </location>
</feature>
<protein>
    <recommendedName>
        <fullName evidence="2">PXA domain-containing protein</fullName>
    </recommendedName>
</protein>
<evidence type="ECO:0000256" key="1">
    <source>
        <dbReference type="SAM" id="MobiDB-lite"/>
    </source>
</evidence>
<dbReference type="Pfam" id="PF13824">
    <property type="entry name" value="zf-Mss51"/>
    <property type="match status" value="1"/>
</dbReference>
<dbReference type="SMART" id="SM00313">
    <property type="entry name" value="PXA"/>
    <property type="match status" value="1"/>
</dbReference>
<dbReference type="InterPro" id="IPR032717">
    <property type="entry name" value="Mss51_Znf"/>
</dbReference>
<dbReference type="OrthoDB" id="5282002at2759"/>
<comment type="caution">
    <text evidence="3">The sequence shown here is derived from an EMBL/GenBank/DDBJ whole genome shotgun (WGS) entry which is preliminary data.</text>
</comment>
<dbReference type="Proteomes" id="UP000243081">
    <property type="component" value="Unassembled WGS sequence"/>
</dbReference>